<organism evidence="2 3">
    <name type="scientific">Saccharomyces arboricola (strain H-6 / AS 2.3317 / CBS 10644)</name>
    <name type="common">Yeast</name>
    <dbReference type="NCBI Taxonomy" id="1160507"/>
    <lineage>
        <taxon>Eukaryota</taxon>
        <taxon>Fungi</taxon>
        <taxon>Dikarya</taxon>
        <taxon>Ascomycota</taxon>
        <taxon>Saccharomycotina</taxon>
        <taxon>Saccharomycetes</taxon>
        <taxon>Saccharomycetales</taxon>
        <taxon>Saccharomycetaceae</taxon>
        <taxon>Saccharomyces</taxon>
    </lineage>
</organism>
<evidence type="ECO:0000313" key="3">
    <source>
        <dbReference type="Proteomes" id="UP000006968"/>
    </source>
</evidence>
<dbReference type="HOGENOM" id="CLU_051874_0_1_1"/>
<dbReference type="GO" id="GO:0004852">
    <property type="term" value="F:uroporphyrinogen-III synthase activity"/>
    <property type="evidence" value="ECO:0007669"/>
    <property type="project" value="InterPro"/>
</dbReference>
<dbReference type="EMBL" id="ALIE01000186">
    <property type="protein sequence ID" value="EJS41599.1"/>
    <property type="molecule type" value="Genomic_DNA"/>
</dbReference>
<comment type="caution">
    <text evidence="2">The sequence shown here is derived from an EMBL/GenBank/DDBJ whole genome shotgun (WGS) entry which is preliminary data.</text>
</comment>
<dbReference type="Pfam" id="PF02602">
    <property type="entry name" value="HEM4"/>
    <property type="match status" value="1"/>
</dbReference>
<accession>J8Q1W6</accession>
<dbReference type="AlphaFoldDB" id="J8Q1W6"/>
<keyword evidence="3" id="KW-1185">Reference proteome</keyword>
<reference evidence="2 3" key="1">
    <citation type="journal article" date="2013" name="BMC Genomics">
        <title>High quality de novo sequencing and assembly of the Saccharomyces arboricolus genome.</title>
        <authorList>
            <person name="Liti G."/>
            <person name="Nguyen Ba A.N."/>
            <person name="Blythe M."/>
            <person name="Mueller C.A."/>
            <person name="Bergstroem A."/>
            <person name="Cubillos F.A."/>
            <person name="Dafhnis-Calas F."/>
            <person name="Khoshraftar S."/>
            <person name="Malla S."/>
            <person name="Mehta N."/>
            <person name="Siow C.C."/>
            <person name="Warringer J."/>
            <person name="Moses A.M."/>
            <person name="Louis E.J."/>
            <person name="Nieduszynski C.A."/>
        </authorList>
    </citation>
    <scope>NUCLEOTIDE SEQUENCE [LARGE SCALE GENOMIC DNA]</scope>
    <source>
        <strain evidence="3">H-6 / AS 2.3317 / CBS 10644</strain>
    </source>
</reference>
<dbReference type="InterPro" id="IPR036108">
    <property type="entry name" value="4pyrrol_syn_uPrphyn_synt_sf"/>
</dbReference>
<dbReference type="PANTHER" id="PTHR12390:SF0">
    <property type="entry name" value="UROPORPHYRINOGEN-III SYNTHASE"/>
    <property type="match status" value="1"/>
</dbReference>
<dbReference type="Proteomes" id="UP000006968">
    <property type="component" value="Chromosome XV"/>
</dbReference>
<dbReference type="PANTHER" id="PTHR12390">
    <property type="entry name" value="UROPORPHYRINOGEN III SYNTHASE"/>
    <property type="match status" value="1"/>
</dbReference>
<evidence type="ECO:0000259" key="1">
    <source>
        <dbReference type="Pfam" id="PF02602"/>
    </source>
</evidence>
<dbReference type="CDD" id="cd06578">
    <property type="entry name" value="HemD"/>
    <property type="match status" value="1"/>
</dbReference>
<name>J8Q1W6_SACAR</name>
<dbReference type="Gene3D" id="3.40.50.10090">
    <property type="match status" value="2"/>
</dbReference>
<feature type="domain" description="Tetrapyrrole biosynthesis uroporphyrinogen III synthase" evidence="1">
    <location>
        <begin position="21"/>
        <end position="266"/>
    </location>
</feature>
<gene>
    <name evidence="2" type="ORF">SU7_3362</name>
</gene>
<proteinExistence type="predicted"/>
<dbReference type="InterPro" id="IPR003754">
    <property type="entry name" value="4pyrrol_synth_uPrphyn_synth"/>
</dbReference>
<dbReference type="OrthoDB" id="5595751at2759"/>
<dbReference type="UniPathway" id="UPA00251">
    <property type="reaction ID" value="UER00320"/>
</dbReference>
<dbReference type="InterPro" id="IPR039793">
    <property type="entry name" value="UROS/Hem4"/>
</dbReference>
<protein>
    <submittedName>
        <fullName evidence="2">Hem4p</fullName>
    </submittedName>
</protein>
<sequence>MSSQKKIRVILLKNRTVPIDKYESECESKSFEPVFIPLIKHTHITQDFRNVLNSAPNYLNSINYIIITSQRTVESLNESIIPKLTKEQKATLFSKTVYTVGPATAAFIKRSGFTNVKGGEEAGNGSILADIIINDLTVGVETQSSNELLFLVGEIRRDIIPKKLSSKGIKVREVVTYKTEDLDDNFTRFVHAAKPNDDDEKFSNWVVVFSPQGTKGITQYLYTENHSSDSKKLRIASIGPTTKKYLDSNNITSDVVSPKPDPRSLLDAIELYEHHS</sequence>
<dbReference type="GO" id="GO:0006782">
    <property type="term" value="P:protoporphyrinogen IX biosynthetic process"/>
    <property type="evidence" value="ECO:0007669"/>
    <property type="project" value="UniProtKB-UniPathway"/>
</dbReference>
<evidence type="ECO:0000313" key="2">
    <source>
        <dbReference type="EMBL" id="EJS41599.1"/>
    </source>
</evidence>
<dbReference type="SUPFAM" id="SSF69618">
    <property type="entry name" value="HemD-like"/>
    <property type="match status" value="1"/>
</dbReference>
<dbReference type="GO" id="GO:0005829">
    <property type="term" value="C:cytosol"/>
    <property type="evidence" value="ECO:0007669"/>
    <property type="project" value="TreeGrafter"/>
</dbReference>
<dbReference type="GO" id="GO:0006780">
    <property type="term" value="P:uroporphyrinogen III biosynthetic process"/>
    <property type="evidence" value="ECO:0007669"/>
    <property type="project" value="InterPro"/>
</dbReference>